<evidence type="ECO:0000313" key="2">
    <source>
        <dbReference type="EMBL" id="SFI98921.1"/>
    </source>
</evidence>
<sequence length="440" mass="50346">MPQPIKEAASICKTIMRNGYDAYVINAALQRKILGTSKDAEVEICTDIDLAGLKNLFPEVSAGSGDIVARMNQGSATFLFHPADMADASHPEACVAQITSTMLKKLDKDDGFPVSLACPFIPRSRDVYDGFENISGGQIKFQGIPDETLKHDYLRAIRALRFSANYHLPIEENSWMSIIRASRRVLDYVSVTDIMDEWRKVEAENMWRFAELLFDSMILHGLVPELAALSRIFQVFDEETGPSSIWEHTLKVMHRYPEELPYDWYGTLGCLFLNCGKLYAGEVYEDRTTFYQHHRIGAKVARKILKRLRFNTEEVDMIVNLVRNHMRFHFMLTDKGIRRFKAVDDYPRLIEMARADIKARNANYTEFNHNMKMLERADIREELLEPLLNGKQIMDIARIKPGPAVGLIRDNLLQAQISGDVNTIEEAERFVAAYKAKEQL</sequence>
<dbReference type="PANTHER" id="PTHR47545">
    <property type="entry name" value="MULTIFUNCTIONAL CCA PROTEIN"/>
    <property type="match status" value="1"/>
</dbReference>
<dbReference type="OrthoDB" id="14083at2"/>
<dbReference type="InterPro" id="IPR050124">
    <property type="entry name" value="tRNA_CCA-adding_enzyme"/>
</dbReference>
<keyword evidence="1" id="KW-0547">Nucleotide-binding</keyword>
<reference evidence="3" key="1">
    <citation type="submission" date="2016-10" db="EMBL/GenBank/DDBJ databases">
        <authorList>
            <person name="Varghese N."/>
            <person name="Submissions S."/>
        </authorList>
    </citation>
    <scope>NUCLEOTIDE SEQUENCE [LARGE SCALE GENOMIC DNA]</scope>
    <source>
        <strain evidence="3">DSM 5918</strain>
    </source>
</reference>
<gene>
    <name evidence="2" type="ORF">SAMN04488082_10137</name>
</gene>
<proteinExistence type="predicted"/>
<evidence type="ECO:0000256" key="1">
    <source>
        <dbReference type="ARBA" id="ARBA00022741"/>
    </source>
</evidence>
<dbReference type="GO" id="GO:0000166">
    <property type="term" value="F:nucleotide binding"/>
    <property type="evidence" value="ECO:0007669"/>
    <property type="project" value="UniProtKB-KW"/>
</dbReference>
<dbReference type="AlphaFoldDB" id="A0A1I3MPR9"/>
<name>A0A1I3MPR9_9BACT</name>
<dbReference type="EMBL" id="FORX01000001">
    <property type="protein sequence ID" value="SFI98921.1"/>
    <property type="molecule type" value="Genomic_DNA"/>
</dbReference>
<accession>A0A1I3MPR9</accession>
<dbReference type="STRING" id="52560.SAMN04488082_10137"/>
<dbReference type="Proteomes" id="UP000198635">
    <property type="component" value="Unassembled WGS sequence"/>
</dbReference>
<evidence type="ECO:0000313" key="3">
    <source>
        <dbReference type="Proteomes" id="UP000198635"/>
    </source>
</evidence>
<protein>
    <submittedName>
        <fullName evidence="2">Poly(A) polymerase</fullName>
    </submittedName>
</protein>
<organism evidence="2 3">
    <name type="scientific">Desulfomicrobium apsheronum</name>
    <dbReference type="NCBI Taxonomy" id="52560"/>
    <lineage>
        <taxon>Bacteria</taxon>
        <taxon>Pseudomonadati</taxon>
        <taxon>Thermodesulfobacteriota</taxon>
        <taxon>Desulfovibrionia</taxon>
        <taxon>Desulfovibrionales</taxon>
        <taxon>Desulfomicrobiaceae</taxon>
        <taxon>Desulfomicrobium</taxon>
    </lineage>
</organism>
<dbReference type="SUPFAM" id="SSF81891">
    <property type="entry name" value="Poly A polymerase C-terminal region-like"/>
    <property type="match status" value="1"/>
</dbReference>
<dbReference type="Gene3D" id="1.10.3090.10">
    <property type="entry name" value="cca-adding enzyme, domain 2"/>
    <property type="match status" value="1"/>
</dbReference>
<keyword evidence="3" id="KW-1185">Reference proteome</keyword>
<dbReference type="RefSeq" id="WP_092372142.1">
    <property type="nucleotide sequence ID" value="NZ_FORX01000001.1"/>
</dbReference>